<evidence type="ECO:0000256" key="3">
    <source>
        <dbReference type="ARBA" id="ARBA00022989"/>
    </source>
</evidence>
<reference evidence="7" key="1">
    <citation type="submission" date="2016-04" db="EMBL/GenBank/DDBJ databases">
        <authorList>
            <person name="Evans L.H."/>
            <person name="Alamgir A."/>
            <person name="Owens N."/>
            <person name="Weber N.D."/>
            <person name="Virtaneva K."/>
            <person name="Barbian K."/>
            <person name="Babar A."/>
            <person name="Rosenke K."/>
        </authorList>
    </citation>
    <scope>NUCLEOTIDE SEQUENCE</scope>
    <source>
        <strain evidence="7">UB2112</strain>
    </source>
</reference>
<evidence type="ECO:0000256" key="1">
    <source>
        <dbReference type="ARBA" id="ARBA00004141"/>
    </source>
</evidence>
<reference evidence="8" key="3">
    <citation type="submission" date="2018-08" db="EMBL/GenBank/DDBJ databases">
        <authorList>
            <person name="Guldener U."/>
        </authorList>
    </citation>
    <scope>NUCLEOTIDE SEQUENCE</scope>
    <source>
        <strain evidence="8">UB2</strain>
    </source>
</reference>
<dbReference type="EMBL" id="LT558135">
    <property type="protein sequence ID" value="SAM85743.1"/>
    <property type="molecule type" value="Genomic_DNA"/>
</dbReference>
<organism evidence="7 9">
    <name type="scientific">Ustilago bromivora</name>
    <dbReference type="NCBI Taxonomy" id="307758"/>
    <lineage>
        <taxon>Eukaryota</taxon>
        <taxon>Fungi</taxon>
        <taxon>Dikarya</taxon>
        <taxon>Basidiomycota</taxon>
        <taxon>Ustilaginomycotina</taxon>
        <taxon>Ustilaginomycetes</taxon>
        <taxon>Ustilaginales</taxon>
        <taxon>Ustilaginaceae</taxon>
        <taxon>Ustilago</taxon>
    </lineage>
</organism>
<feature type="compositionally biased region" description="Basic residues" evidence="5">
    <location>
        <begin position="160"/>
        <end position="170"/>
    </location>
</feature>
<evidence type="ECO:0000256" key="6">
    <source>
        <dbReference type="SAM" id="Phobius"/>
    </source>
</evidence>
<evidence type="ECO:0000313" key="7">
    <source>
        <dbReference type="EMBL" id="SAM85743.1"/>
    </source>
</evidence>
<evidence type="ECO:0000256" key="5">
    <source>
        <dbReference type="SAM" id="MobiDB-lite"/>
    </source>
</evidence>
<feature type="region of interest" description="Disordered" evidence="5">
    <location>
        <begin position="1"/>
        <end position="37"/>
    </location>
</feature>
<dbReference type="Proteomes" id="UP000658997">
    <property type="component" value="Unassembled WGS sequence"/>
</dbReference>
<accession>A0A1K0GXJ8</accession>
<feature type="compositionally biased region" description="Low complexity" evidence="5">
    <location>
        <begin position="422"/>
        <end position="432"/>
    </location>
</feature>
<dbReference type="GO" id="GO:0016020">
    <property type="term" value="C:membrane"/>
    <property type="evidence" value="ECO:0007669"/>
    <property type="project" value="UniProtKB-SubCell"/>
</dbReference>
<evidence type="ECO:0000313" key="10">
    <source>
        <dbReference type="Proteomes" id="UP000658997"/>
    </source>
</evidence>
<keyword evidence="4 6" id="KW-0472">Membrane</keyword>
<protein>
    <submittedName>
        <fullName evidence="7">Uncharacterized protein</fullName>
    </submittedName>
</protein>
<dbReference type="InterPro" id="IPR035906">
    <property type="entry name" value="MetI-like_sf"/>
</dbReference>
<feature type="transmembrane region" description="Helical" evidence="6">
    <location>
        <begin position="246"/>
        <end position="265"/>
    </location>
</feature>
<feature type="compositionally biased region" description="Low complexity" evidence="5">
    <location>
        <begin position="1"/>
        <end position="25"/>
    </location>
</feature>
<feature type="transmembrane region" description="Helical" evidence="6">
    <location>
        <begin position="191"/>
        <end position="209"/>
    </location>
</feature>
<keyword evidence="3 6" id="KW-1133">Transmembrane helix</keyword>
<feature type="compositionally biased region" description="Low complexity" evidence="5">
    <location>
        <begin position="147"/>
        <end position="159"/>
    </location>
</feature>
<name>A0A1K0GXJ8_9BASI</name>
<dbReference type="Gene3D" id="1.10.3720.10">
    <property type="entry name" value="MetI-like"/>
    <property type="match status" value="1"/>
</dbReference>
<dbReference type="OrthoDB" id="3366475at2759"/>
<evidence type="ECO:0000256" key="2">
    <source>
        <dbReference type="ARBA" id="ARBA00022692"/>
    </source>
</evidence>
<comment type="subcellular location">
    <subcellularLocation>
        <location evidence="1">Membrane</location>
        <topology evidence="1">Multi-pass membrane protein</topology>
    </subcellularLocation>
</comment>
<sequence>MRQRRLSSPSASSSVLPPTSPSTSPRRTHTRIRSRSSIDSSEPAVIGGIGKLLRLVLYAAVLALIVPYIHGFLFGSTEVGIDGGNSAKAGTNVSVGGPKAVVKEAKGVLEQVTEQVDVSNLKHDDYLASTAKHAKQVSNASPTAVIAKPLPQKPQAQKAPRPKPPTRRSQHHNEEEEEYIHPSPPSNSRNLISTLLSMLSAIYGLTLSLLHITSIPFRLLFSLVLSLITSIYGYSRLALSHTLRPVVTLLAPLTYLVSGILYVFIQTPARLIGTVLTELYPVYIFLGAATAVGLAMGLVAAAVLYITAIVFVERVPKQHREQARLVEANKGKHRMRGEREQDEYVFARGKGESESGLRESTPPSERYQRYTSNPQLSHYPQYSSGGGGYFGSNPQGYASSPLVSPTTPYRTGKSDSEARKGSYSSYSAPTSSLRAGVA</sequence>
<evidence type="ECO:0000313" key="9">
    <source>
        <dbReference type="Proteomes" id="UP000179920"/>
    </source>
</evidence>
<reference evidence="9" key="2">
    <citation type="submission" date="2016-04" db="EMBL/GenBank/DDBJ databases">
        <authorList>
            <person name="Guldener U."/>
            <person name="Guldener U."/>
        </authorList>
    </citation>
    <scope>NUCLEOTIDE SEQUENCE [LARGE SCALE GENOMIC DNA]</scope>
    <source>
        <strain evidence="9">UB2112</strain>
    </source>
</reference>
<feature type="region of interest" description="Disordered" evidence="5">
    <location>
        <begin position="327"/>
        <end position="438"/>
    </location>
</feature>
<evidence type="ECO:0000256" key="4">
    <source>
        <dbReference type="ARBA" id="ARBA00023136"/>
    </source>
</evidence>
<dbReference type="EMBL" id="ULHB01000021">
    <property type="protein sequence ID" value="SYW76738.1"/>
    <property type="molecule type" value="Genomic_DNA"/>
</dbReference>
<feature type="region of interest" description="Disordered" evidence="5">
    <location>
        <begin position="145"/>
        <end position="185"/>
    </location>
</feature>
<feature type="transmembrane region" description="Helical" evidence="6">
    <location>
        <begin position="215"/>
        <end position="234"/>
    </location>
</feature>
<keyword evidence="2 6" id="KW-0812">Transmembrane</keyword>
<dbReference type="SUPFAM" id="SSF161098">
    <property type="entry name" value="MetI-like"/>
    <property type="match status" value="1"/>
</dbReference>
<dbReference type="Proteomes" id="UP000179920">
    <property type="component" value="Chromosome XIX"/>
</dbReference>
<proteinExistence type="predicted"/>
<evidence type="ECO:0000313" key="8">
    <source>
        <dbReference type="EMBL" id="SYW76738.1"/>
    </source>
</evidence>
<gene>
    <name evidence="8" type="ORF">UBRO2_01575</name>
    <name evidence="7" type="ORF">UBRO_07062</name>
</gene>
<feature type="transmembrane region" description="Helical" evidence="6">
    <location>
        <begin position="45"/>
        <end position="66"/>
    </location>
</feature>
<keyword evidence="10" id="KW-1185">Reference proteome</keyword>
<feature type="transmembrane region" description="Helical" evidence="6">
    <location>
        <begin position="285"/>
        <end position="312"/>
    </location>
</feature>
<dbReference type="AlphaFoldDB" id="A0A1K0GXJ8"/>